<dbReference type="Pfam" id="PF08240">
    <property type="entry name" value="ADH_N"/>
    <property type="match status" value="1"/>
</dbReference>
<keyword evidence="1" id="KW-0521">NADP</keyword>
<dbReference type="Pfam" id="PF00107">
    <property type="entry name" value="ADH_zinc_N"/>
    <property type="match status" value="1"/>
</dbReference>
<accession>A0A6A6Q245</accession>
<dbReference type="GeneID" id="54476895"/>
<evidence type="ECO:0000313" key="4">
    <source>
        <dbReference type="Proteomes" id="UP000799767"/>
    </source>
</evidence>
<dbReference type="EMBL" id="MU001632">
    <property type="protein sequence ID" value="KAF2486365.1"/>
    <property type="molecule type" value="Genomic_DNA"/>
</dbReference>
<dbReference type="RefSeq" id="XP_033592934.1">
    <property type="nucleotide sequence ID" value="XM_033735893.1"/>
</dbReference>
<dbReference type="AlphaFoldDB" id="A0A6A6Q245"/>
<evidence type="ECO:0000313" key="3">
    <source>
        <dbReference type="EMBL" id="KAF2486365.1"/>
    </source>
</evidence>
<dbReference type="InterPro" id="IPR013149">
    <property type="entry name" value="ADH-like_C"/>
</dbReference>
<proteinExistence type="predicted"/>
<dbReference type="InterPro" id="IPR013154">
    <property type="entry name" value="ADH-like_N"/>
</dbReference>
<dbReference type="InterPro" id="IPR020843">
    <property type="entry name" value="ER"/>
</dbReference>
<keyword evidence="4" id="KW-1185">Reference proteome</keyword>
<feature type="domain" description="Enoyl reductase (ER)" evidence="2">
    <location>
        <begin position="10"/>
        <end position="310"/>
    </location>
</feature>
<organism evidence="3 4">
    <name type="scientific">Neohortaea acidophila</name>
    <dbReference type="NCBI Taxonomy" id="245834"/>
    <lineage>
        <taxon>Eukaryota</taxon>
        <taxon>Fungi</taxon>
        <taxon>Dikarya</taxon>
        <taxon>Ascomycota</taxon>
        <taxon>Pezizomycotina</taxon>
        <taxon>Dothideomycetes</taxon>
        <taxon>Dothideomycetidae</taxon>
        <taxon>Mycosphaerellales</taxon>
        <taxon>Teratosphaeriaceae</taxon>
        <taxon>Neohortaea</taxon>
    </lineage>
</organism>
<protein>
    <recommendedName>
        <fullName evidence="2">Enoyl reductase (ER) domain-containing protein</fullName>
    </recommendedName>
</protein>
<dbReference type="Gene3D" id="3.90.180.10">
    <property type="entry name" value="Medium-chain alcohol dehydrogenases, catalytic domain"/>
    <property type="match status" value="1"/>
</dbReference>
<dbReference type="GO" id="GO:0016491">
    <property type="term" value="F:oxidoreductase activity"/>
    <property type="evidence" value="ECO:0007669"/>
    <property type="project" value="InterPro"/>
</dbReference>
<sequence length="312" mass="33220">MKAVRVTKEGSSTTLRIDDIPKPSAGPGELLVEIKASFVQPADILNSKGNFASTTYPRTLGKDFSGIVVSGPSEWLNKAVYGTSGATFSFTEDGAQAEFAVLKQGAVALMPRNLSFAQAAALGTPWTTGMTTLLRARAKPTDVVMVLGANGSVGSSVIQIARRMGCRTIGVGRRGADIDSSRDPLLSKAKELSDGLGPNVVVDTVGNLELTNAAVNVMASKGRMSIISAPRQGNRELPLDLLDFYRRQIELVGCNTAAESQEEMARLLNDLTPDFESGRLVPAEENTMNLIDIEQAADAYSGKIKRAVIVFR</sequence>
<dbReference type="InterPro" id="IPR051603">
    <property type="entry name" value="Zinc-ADH_QOR/CCCR"/>
</dbReference>
<dbReference type="Proteomes" id="UP000799767">
    <property type="component" value="Unassembled WGS sequence"/>
</dbReference>
<gene>
    <name evidence="3" type="ORF">BDY17DRAFT_315218</name>
</gene>
<dbReference type="InterPro" id="IPR036291">
    <property type="entry name" value="NAD(P)-bd_dom_sf"/>
</dbReference>
<dbReference type="PANTHER" id="PTHR44154">
    <property type="entry name" value="QUINONE OXIDOREDUCTASE"/>
    <property type="match status" value="1"/>
</dbReference>
<evidence type="ECO:0000256" key="1">
    <source>
        <dbReference type="ARBA" id="ARBA00022857"/>
    </source>
</evidence>
<dbReference type="SMART" id="SM00829">
    <property type="entry name" value="PKS_ER"/>
    <property type="match status" value="1"/>
</dbReference>
<reference evidence="3" key="1">
    <citation type="journal article" date="2020" name="Stud. Mycol.">
        <title>101 Dothideomycetes genomes: a test case for predicting lifestyles and emergence of pathogens.</title>
        <authorList>
            <person name="Haridas S."/>
            <person name="Albert R."/>
            <person name="Binder M."/>
            <person name="Bloem J."/>
            <person name="Labutti K."/>
            <person name="Salamov A."/>
            <person name="Andreopoulos B."/>
            <person name="Baker S."/>
            <person name="Barry K."/>
            <person name="Bills G."/>
            <person name="Bluhm B."/>
            <person name="Cannon C."/>
            <person name="Castanera R."/>
            <person name="Culley D."/>
            <person name="Daum C."/>
            <person name="Ezra D."/>
            <person name="Gonzalez J."/>
            <person name="Henrissat B."/>
            <person name="Kuo A."/>
            <person name="Liang C."/>
            <person name="Lipzen A."/>
            <person name="Lutzoni F."/>
            <person name="Magnuson J."/>
            <person name="Mondo S."/>
            <person name="Nolan M."/>
            <person name="Ohm R."/>
            <person name="Pangilinan J."/>
            <person name="Park H.-J."/>
            <person name="Ramirez L."/>
            <person name="Alfaro M."/>
            <person name="Sun H."/>
            <person name="Tritt A."/>
            <person name="Yoshinaga Y."/>
            <person name="Zwiers L.-H."/>
            <person name="Turgeon B."/>
            <person name="Goodwin S."/>
            <person name="Spatafora J."/>
            <person name="Crous P."/>
            <person name="Grigoriev I."/>
        </authorList>
    </citation>
    <scope>NUCLEOTIDE SEQUENCE</scope>
    <source>
        <strain evidence="3">CBS 113389</strain>
    </source>
</reference>
<dbReference type="SUPFAM" id="SSF51735">
    <property type="entry name" value="NAD(P)-binding Rossmann-fold domains"/>
    <property type="match status" value="1"/>
</dbReference>
<dbReference type="SUPFAM" id="SSF50129">
    <property type="entry name" value="GroES-like"/>
    <property type="match status" value="1"/>
</dbReference>
<dbReference type="OrthoDB" id="203908at2759"/>
<dbReference type="InterPro" id="IPR011032">
    <property type="entry name" value="GroES-like_sf"/>
</dbReference>
<evidence type="ECO:0000259" key="2">
    <source>
        <dbReference type="SMART" id="SM00829"/>
    </source>
</evidence>
<dbReference type="PANTHER" id="PTHR44154:SF1">
    <property type="entry name" value="QUINONE OXIDOREDUCTASE"/>
    <property type="match status" value="1"/>
</dbReference>
<name>A0A6A6Q245_9PEZI</name>